<dbReference type="PANTHER" id="PTHR30390:SF8">
    <property type="entry name" value="SUGAR ISOMERASE (SIS)"/>
    <property type="match status" value="1"/>
</dbReference>
<dbReference type="Proteomes" id="UP000195386">
    <property type="component" value="Unassembled WGS sequence"/>
</dbReference>
<dbReference type="PROSITE" id="PS51464">
    <property type="entry name" value="SIS"/>
    <property type="match status" value="1"/>
</dbReference>
<dbReference type="SUPFAM" id="SSF53697">
    <property type="entry name" value="SIS domain"/>
    <property type="match status" value="1"/>
</dbReference>
<dbReference type="EMBL" id="NFII01000004">
    <property type="protein sequence ID" value="OUO01918.1"/>
    <property type="molecule type" value="Genomic_DNA"/>
</dbReference>
<feature type="domain" description="SIS" evidence="1">
    <location>
        <begin position="33"/>
        <end position="185"/>
    </location>
</feature>
<sequence length="190" mass="21249">MDYTKEIEIYFDRLKSTIDLIDKEALNTLMNVMDCARKRGSHIFVMGNGGSSATASHYVCDFNKGVSLNQEKKFRLICLNDNIPSLMAYANDLSFEDIFVGQLKNFLQKDDVILGISGSGNSKNVLKAIEYANEHGGITVGLTGYDGGKLRKMVHYSVHVPINDMQITEDLHMVLDHCMMKILCTHNSCC</sequence>
<dbReference type="GO" id="GO:1901135">
    <property type="term" value="P:carbohydrate derivative metabolic process"/>
    <property type="evidence" value="ECO:0007669"/>
    <property type="project" value="InterPro"/>
</dbReference>
<dbReference type="InterPro" id="IPR046348">
    <property type="entry name" value="SIS_dom_sf"/>
</dbReference>
<protein>
    <submittedName>
        <fullName evidence="2">Phosphoheptose isomerase</fullName>
    </submittedName>
</protein>
<name>A0A1Y3Z2I5_9BACE</name>
<organism evidence="2 3">
    <name type="scientific">Bacteroides clarus</name>
    <dbReference type="NCBI Taxonomy" id="626929"/>
    <lineage>
        <taxon>Bacteria</taxon>
        <taxon>Pseudomonadati</taxon>
        <taxon>Bacteroidota</taxon>
        <taxon>Bacteroidia</taxon>
        <taxon>Bacteroidales</taxon>
        <taxon>Bacteroidaceae</taxon>
        <taxon>Bacteroides</taxon>
    </lineage>
</organism>
<evidence type="ECO:0000313" key="2">
    <source>
        <dbReference type="EMBL" id="OUO01918.1"/>
    </source>
</evidence>
<evidence type="ECO:0000313" key="3">
    <source>
        <dbReference type="Proteomes" id="UP000195386"/>
    </source>
</evidence>
<proteinExistence type="predicted"/>
<keyword evidence="2" id="KW-0413">Isomerase</keyword>
<dbReference type="AlphaFoldDB" id="A0A1Y3Z2I5"/>
<dbReference type="GO" id="GO:0016853">
    <property type="term" value="F:isomerase activity"/>
    <property type="evidence" value="ECO:0007669"/>
    <property type="project" value="UniProtKB-KW"/>
</dbReference>
<gene>
    <name evidence="2" type="ORF">B5F97_06335</name>
</gene>
<dbReference type="CDD" id="cd05006">
    <property type="entry name" value="SIS_GmhA"/>
    <property type="match status" value="1"/>
</dbReference>
<comment type="caution">
    <text evidence="2">The sequence shown here is derived from an EMBL/GenBank/DDBJ whole genome shotgun (WGS) entry which is preliminary data.</text>
</comment>
<dbReference type="InterPro" id="IPR001347">
    <property type="entry name" value="SIS_dom"/>
</dbReference>
<dbReference type="GO" id="GO:0097367">
    <property type="term" value="F:carbohydrate derivative binding"/>
    <property type="evidence" value="ECO:0007669"/>
    <property type="project" value="InterPro"/>
</dbReference>
<dbReference type="InterPro" id="IPR035461">
    <property type="entry name" value="GmhA/DiaA"/>
</dbReference>
<evidence type="ECO:0000259" key="1">
    <source>
        <dbReference type="PROSITE" id="PS51464"/>
    </source>
</evidence>
<accession>A0A1Y3Z2I5</accession>
<dbReference type="InterPro" id="IPR050099">
    <property type="entry name" value="SIS_GmhA/DiaA_subfam"/>
</dbReference>
<dbReference type="Pfam" id="PF13580">
    <property type="entry name" value="SIS_2"/>
    <property type="match status" value="1"/>
</dbReference>
<dbReference type="Gene3D" id="3.40.50.10490">
    <property type="entry name" value="Glucose-6-phosphate isomerase like protein, domain 1"/>
    <property type="match status" value="1"/>
</dbReference>
<reference evidence="3" key="1">
    <citation type="submission" date="2017-04" db="EMBL/GenBank/DDBJ databases">
        <title>Function of individual gut microbiota members based on whole genome sequencing of pure cultures obtained from chicken caecum.</title>
        <authorList>
            <person name="Medvecky M."/>
            <person name="Cejkova D."/>
            <person name="Polansky O."/>
            <person name="Karasova D."/>
            <person name="Kubasova T."/>
            <person name="Cizek A."/>
            <person name="Rychlik I."/>
        </authorList>
    </citation>
    <scope>NUCLEOTIDE SEQUENCE [LARGE SCALE GENOMIC DNA]</scope>
    <source>
        <strain evidence="3">An43</strain>
    </source>
</reference>
<dbReference type="PANTHER" id="PTHR30390">
    <property type="entry name" value="SEDOHEPTULOSE 7-PHOSPHATE ISOMERASE / DNAA INITIATOR-ASSOCIATING FACTOR FOR REPLICATION INITIATION"/>
    <property type="match status" value="1"/>
</dbReference>